<comment type="caution">
    <text evidence="1">The sequence shown here is derived from an EMBL/GenBank/DDBJ whole genome shotgun (WGS) entry which is preliminary data.</text>
</comment>
<dbReference type="AlphaFoldDB" id="A0A7V3E7W2"/>
<gene>
    <name evidence="1" type="ORF">ENS31_09575</name>
</gene>
<name>A0A7V3E7W2_9BACT</name>
<accession>A0A7V3E7W2</accession>
<evidence type="ECO:0000313" key="1">
    <source>
        <dbReference type="EMBL" id="HFI91758.1"/>
    </source>
</evidence>
<sequence length="308" mass="35435">MAGFENHAGFSLSSTKLQVVEVNYVGDQFRLVNVDEVYFNDPIDFENDKDTKIIALLQGAYDELLIKKPLNCSSVSFTLPFELLYSMQIPYENSLLYRDLIEEFRWELSVLYPFAPVKNLAIQFFEIERCIFNETASALVFGVPRRFIQLLENFCRKNNLRLRFVDNLHLAAERSLSLSNALVYKGLTLSIHFNNKFLSILFAFNGKPLYFKVIPLKDASEIPDHLIRETHHSSTLKIERSQIEAAFISGDEISGSVIQTLKKVLGLDFILFNPFDKIRPLPQLYENKYYLEKYNSFAPAAGIAFRIG</sequence>
<reference evidence="1" key="1">
    <citation type="journal article" date="2020" name="mSystems">
        <title>Genome- and Community-Level Interaction Insights into Carbon Utilization and Element Cycling Functions of Hydrothermarchaeota in Hydrothermal Sediment.</title>
        <authorList>
            <person name="Zhou Z."/>
            <person name="Liu Y."/>
            <person name="Xu W."/>
            <person name="Pan J."/>
            <person name="Luo Z.H."/>
            <person name="Li M."/>
        </authorList>
    </citation>
    <scope>NUCLEOTIDE SEQUENCE [LARGE SCALE GENOMIC DNA]</scope>
    <source>
        <strain evidence="1">SpSt-479</strain>
    </source>
</reference>
<evidence type="ECO:0008006" key="2">
    <source>
        <dbReference type="Google" id="ProtNLM"/>
    </source>
</evidence>
<proteinExistence type="predicted"/>
<protein>
    <recommendedName>
        <fullName evidence="2">Type IV pilus assembly protein PilM</fullName>
    </recommendedName>
</protein>
<dbReference type="EMBL" id="DSUJ01000008">
    <property type="protein sequence ID" value="HFI91758.1"/>
    <property type="molecule type" value="Genomic_DNA"/>
</dbReference>
<organism evidence="1">
    <name type="scientific">Ignavibacterium album</name>
    <dbReference type="NCBI Taxonomy" id="591197"/>
    <lineage>
        <taxon>Bacteria</taxon>
        <taxon>Pseudomonadati</taxon>
        <taxon>Ignavibacteriota</taxon>
        <taxon>Ignavibacteria</taxon>
        <taxon>Ignavibacteriales</taxon>
        <taxon>Ignavibacteriaceae</taxon>
        <taxon>Ignavibacterium</taxon>
    </lineage>
</organism>